<dbReference type="Proteomes" id="UP000308092">
    <property type="component" value="Unassembled WGS sequence"/>
</dbReference>
<keyword evidence="1" id="KW-0812">Transmembrane</keyword>
<proteinExistence type="predicted"/>
<keyword evidence="1" id="KW-1133">Transmembrane helix</keyword>
<dbReference type="VEuPathDB" id="FungiDB:EYZ11_009064"/>
<protein>
    <submittedName>
        <fullName evidence="3">Uncharacterized protein</fullName>
    </submittedName>
</protein>
<organism evidence="3 4">
    <name type="scientific">Aspergillus tanneri</name>
    <dbReference type="NCBI Taxonomy" id="1220188"/>
    <lineage>
        <taxon>Eukaryota</taxon>
        <taxon>Fungi</taxon>
        <taxon>Dikarya</taxon>
        <taxon>Ascomycota</taxon>
        <taxon>Pezizomycotina</taxon>
        <taxon>Eurotiomycetes</taxon>
        <taxon>Eurotiomycetidae</taxon>
        <taxon>Eurotiales</taxon>
        <taxon>Aspergillaceae</taxon>
        <taxon>Aspergillus</taxon>
        <taxon>Aspergillus subgen. Circumdati</taxon>
    </lineage>
</organism>
<name>A0A4S3JEC7_9EURO</name>
<feature type="transmembrane region" description="Helical" evidence="1">
    <location>
        <begin position="26"/>
        <end position="43"/>
    </location>
</feature>
<keyword evidence="1" id="KW-0472">Membrane</keyword>
<dbReference type="AlphaFoldDB" id="A0A4S3JEC7"/>
<evidence type="ECO:0000313" key="5">
    <source>
        <dbReference type="Proteomes" id="UP000324241"/>
    </source>
</evidence>
<dbReference type="Proteomes" id="UP000324241">
    <property type="component" value="Unassembled WGS sequence"/>
</dbReference>
<reference evidence="3 4" key="1">
    <citation type="submission" date="2019-03" db="EMBL/GenBank/DDBJ databases">
        <title>The genome sequence of a newly discovered highly antifungal drug resistant Aspergillus species, Aspergillus tanneri NIH 1004.</title>
        <authorList>
            <person name="Mounaud S."/>
            <person name="Singh I."/>
            <person name="Joardar V."/>
            <person name="Pakala S."/>
            <person name="Pakala S."/>
            <person name="Venepally P."/>
            <person name="Hoover J."/>
            <person name="Nierman W."/>
            <person name="Chung J."/>
            <person name="Losada L."/>
        </authorList>
    </citation>
    <scope>NUCLEOTIDE SEQUENCE [LARGE SCALE GENOMIC DNA]</scope>
    <source>
        <strain evidence="3 4">NIH1004</strain>
    </source>
</reference>
<evidence type="ECO:0000313" key="2">
    <source>
        <dbReference type="EMBL" id="KAA8643357.1"/>
    </source>
</evidence>
<dbReference type="GeneID" id="54332827"/>
<sequence length="88" mass="10114">MNLSATPTPRPSLKRPSFVPGKPSKWYLPAVAVIALGFGISNYNNTQRYETQQDEAKRQRRNQQLMDAYGDKDTVHDMERALEVYEVQ</sequence>
<evidence type="ECO:0000313" key="3">
    <source>
        <dbReference type="EMBL" id="THC91481.1"/>
    </source>
</evidence>
<dbReference type="OrthoDB" id="4338954at2759"/>
<evidence type="ECO:0000313" key="4">
    <source>
        <dbReference type="Proteomes" id="UP000308092"/>
    </source>
</evidence>
<evidence type="ECO:0000256" key="1">
    <source>
        <dbReference type="SAM" id="Phobius"/>
    </source>
</evidence>
<comment type="caution">
    <text evidence="3">The sequence shown here is derived from an EMBL/GenBank/DDBJ whole genome shotgun (WGS) entry which is preliminary data.</text>
</comment>
<dbReference type="RefSeq" id="XP_033422719.1">
    <property type="nucleotide sequence ID" value="XM_033574701.1"/>
</dbReference>
<dbReference type="EMBL" id="QUQM01000005">
    <property type="protein sequence ID" value="KAA8643357.1"/>
    <property type="molecule type" value="Genomic_DNA"/>
</dbReference>
<dbReference type="STRING" id="1220188.A0A4S3JEC7"/>
<gene>
    <name evidence="2" type="ORF">ATNIH1004_010125</name>
    <name evidence="3" type="ORF">EYZ11_009064</name>
</gene>
<dbReference type="EMBL" id="SOSA01000411">
    <property type="protein sequence ID" value="THC91481.1"/>
    <property type="molecule type" value="Genomic_DNA"/>
</dbReference>
<reference evidence="2 5" key="2">
    <citation type="submission" date="2019-08" db="EMBL/GenBank/DDBJ databases">
        <title>The genome sequence of a newly discovered highly antifungal drug resistant Aspergillus species, Aspergillus tanneri NIH 1004.</title>
        <authorList>
            <person name="Mounaud S."/>
            <person name="Singh I."/>
            <person name="Joardar V."/>
            <person name="Pakala S."/>
            <person name="Pakala S."/>
            <person name="Venepally P."/>
            <person name="Chung J.K."/>
            <person name="Losada L."/>
            <person name="Nierman W.C."/>
        </authorList>
    </citation>
    <scope>NUCLEOTIDE SEQUENCE [LARGE SCALE GENOMIC DNA]</scope>
    <source>
        <strain evidence="2 5">NIH1004</strain>
    </source>
</reference>
<accession>A0A4S3JEC7</accession>
<keyword evidence="4" id="KW-1185">Reference proteome</keyword>